<dbReference type="EMBL" id="LFZN01000143">
    <property type="protein sequence ID" value="KXS97433.1"/>
    <property type="molecule type" value="Genomic_DNA"/>
</dbReference>
<reference evidence="2 3" key="1">
    <citation type="submission" date="2015-07" db="EMBL/GenBank/DDBJ databases">
        <title>Comparative genomics of the Sigatoka disease complex on banana suggests a link between parallel evolutionary changes in Pseudocercospora fijiensis and Pseudocercospora eumusae and increased virulence on the banana host.</title>
        <authorList>
            <person name="Chang T.-C."/>
            <person name="Salvucci A."/>
            <person name="Crous P.W."/>
            <person name="Stergiopoulos I."/>
        </authorList>
    </citation>
    <scope>NUCLEOTIDE SEQUENCE [LARGE SCALE GENOMIC DNA]</scope>
    <source>
        <strain evidence="2 3">CBS 114824</strain>
    </source>
</reference>
<dbReference type="AlphaFoldDB" id="A0A139H4Q8"/>
<dbReference type="OrthoDB" id="3646037at2759"/>
<gene>
    <name evidence="2" type="ORF">AC578_8820</name>
</gene>
<evidence type="ECO:0000313" key="2">
    <source>
        <dbReference type="EMBL" id="KXS97433.1"/>
    </source>
</evidence>
<accession>A0A139H4Q8</accession>
<feature type="compositionally biased region" description="Basic and acidic residues" evidence="1">
    <location>
        <begin position="329"/>
        <end position="341"/>
    </location>
</feature>
<organism evidence="2 3">
    <name type="scientific">Pseudocercospora eumusae</name>
    <dbReference type="NCBI Taxonomy" id="321146"/>
    <lineage>
        <taxon>Eukaryota</taxon>
        <taxon>Fungi</taxon>
        <taxon>Dikarya</taxon>
        <taxon>Ascomycota</taxon>
        <taxon>Pezizomycotina</taxon>
        <taxon>Dothideomycetes</taxon>
        <taxon>Dothideomycetidae</taxon>
        <taxon>Mycosphaerellales</taxon>
        <taxon>Mycosphaerellaceae</taxon>
        <taxon>Pseudocercospora</taxon>
    </lineage>
</organism>
<sequence>MLRKALKESKQAVAVAGQNSSPPVDEISPRRNSYYWHGHRYEFDENTKPEWIDAGRRKLSPSSTLTHPPSQKMSAPIVPIMSSVPSMQPAITTAPMPATQRLVPPVAQVVNPFAASSTAPSQPSILLPSTRIPWKTFLSFDREIRNNIYRHSMPTHSVIQLDWENGPPYLSPEPVFASLGLPLLARECLEVFFAENEFECPFHTTLYKFLTQLPGFVLPHLRTVRLSHPLTHAGYVRTLLVKLNERRVDGLRAGVVKVAMTVEGEEEPEFVGLEDLKDFFGIEGGLSGLKVARRKVSLGRERVDVMDLDEKGPKVSPAKRQQKKSKKLKAVEDEQWTGDRRAKPKVISTVSASGEEDEQPVRPMKRKRKKTSKAFEDEDYE</sequence>
<evidence type="ECO:0000256" key="1">
    <source>
        <dbReference type="SAM" id="MobiDB-lite"/>
    </source>
</evidence>
<comment type="caution">
    <text evidence="2">The sequence shown here is derived from an EMBL/GenBank/DDBJ whole genome shotgun (WGS) entry which is preliminary data.</text>
</comment>
<feature type="region of interest" description="Disordered" evidence="1">
    <location>
        <begin position="1"/>
        <end position="29"/>
    </location>
</feature>
<evidence type="ECO:0000313" key="3">
    <source>
        <dbReference type="Proteomes" id="UP000070133"/>
    </source>
</evidence>
<dbReference type="Proteomes" id="UP000070133">
    <property type="component" value="Unassembled WGS sequence"/>
</dbReference>
<name>A0A139H4Q8_9PEZI</name>
<proteinExistence type="predicted"/>
<protein>
    <submittedName>
        <fullName evidence="2">Uncharacterized protein</fullName>
    </submittedName>
</protein>
<feature type="compositionally biased region" description="Basic and acidic residues" evidence="1">
    <location>
        <begin position="1"/>
        <end position="10"/>
    </location>
</feature>
<feature type="compositionally biased region" description="Basic residues" evidence="1">
    <location>
        <begin position="363"/>
        <end position="372"/>
    </location>
</feature>
<feature type="region of interest" description="Disordered" evidence="1">
    <location>
        <begin position="308"/>
        <end position="381"/>
    </location>
</feature>
<keyword evidence="3" id="KW-1185">Reference proteome</keyword>